<gene>
    <name evidence="1" type="ORF">BDQ12DRAFT_718191</name>
</gene>
<dbReference type="STRING" id="68775.A0A5C3MK61"/>
<accession>A0A5C3MK61</accession>
<dbReference type="AlphaFoldDB" id="A0A5C3MK61"/>
<evidence type="ECO:0000313" key="2">
    <source>
        <dbReference type="Proteomes" id="UP000308652"/>
    </source>
</evidence>
<sequence length="158" mass="17737">MDLQCREDVDFVNFVKYALGECLENLSQNDAVRRNKLLPDSVNLVLPLCNSKGVKRLVKKYCASVAMEGDRYAPFVKLCNTTLEGLGNLQVADKNAESFKSLGLREPDPSIDGVFYRNDQKRSFANTMVLNRAVVQILLLSPWTAPSPAGEFHRRQKS</sequence>
<name>A0A5C3MK61_9AGAR</name>
<evidence type="ECO:0000313" key="1">
    <source>
        <dbReference type="EMBL" id="TFK45083.1"/>
    </source>
</evidence>
<proteinExistence type="predicted"/>
<keyword evidence="2" id="KW-1185">Reference proteome</keyword>
<dbReference type="EMBL" id="ML213590">
    <property type="protein sequence ID" value="TFK45083.1"/>
    <property type="molecule type" value="Genomic_DNA"/>
</dbReference>
<protein>
    <submittedName>
        <fullName evidence="1">Uncharacterized protein</fullName>
    </submittedName>
</protein>
<reference evidence="1 2" key="1">
    <citation type="journal article" date="2019" name="Nat. Ecol. Evol.">
        <title>Megaphylogeny resolves global patterns of mushroom evolution.</title>
        <authorList>
            <person name="Varga T."/>
            <person name="Krizsan K."/>
            <person name="Foldi C."/>
            <person name="Dima B."/>
            <person name="Sanchez-Garcia M."/>
            <person name="Sanchez-Ramirez S."/>
            <person name="Szollosi G.J."/>
            <person name="Szarkandi J.G."/>
            <person name="Papp V."/>
            <person name="Albert L."/>
            <person name="Andreopoulos W."/>
            <person name="Angelini C."/>
            <person name="Antonin V."/>
            <person name="Barry K.W."/>
            <person name="Bougher N.L."/>
            <person name="Buchanan P."/>
            <person name="Buyck B."/>
            <person name="Bense V."/>
            <person name="Catcheside P."/>
            <person name="Chovatia M."/>
            <person name="Cooper J."/>
            <person name="Damon W."/>
            <person name="Desjardin D."/>
            <person name="Finy P."/>
            <person name="Geml J."/>
            <person name="Haridas S."/>
            <person name="Hughes K."/>
            <person name="Justo A."/>
            <person name="Karasinski D."/>
            <person name="Kautmanova I."/>
            <person name="Kiss B."/>
            <person name="Kocsube S."/>
            <person name="Kotiranta H."/>
            <person name="LaButti K.M."/>
            <person name="Lechner B.E."/>
            <person name="Liimatainen K."/>
            <person name="Lipzen A."/>
            <person name="Lukacs Z."/>
            <person name="Mihaltcheva S."/>
            <person name="Morgado L.N."/>
            <person name="Niskanen T."/>
            <person name="Noordeloos M.E."/>
            <person name="Ohm R.A."/>
            <person name="Ortiz-Santana B."/>
            <person name="Ovrebo C."/>
            <person name="Racz N."/>
            <person name="Riley R."/>
            <person name="Savchenko A."/>
            <person name="Shiryaev A."/>
            <person name="Soop K."/>
            <person name="Spirin V."/>
            <person name="Szebenyi C."/>
            <person name="Tomsovsky M."/>
            <person name="Tulloss R.E."/>
            <person name="Uehling J."/>
            <person name="Grigoriev I.V."/>
            <person name="Vagvolgyi C."/>
            <person name="Papp T."/>
            <person name="Martin F.M."/>
            <person name="Miettinen O."/>
            <person name="Hibbett D.S."/>
            <person name="Nagy L.G."/>
        </authorList>
    </citation>
    <scope>NUCLEOTIDE SEQUENCE [LARGE SCALE GENOMIC DNA]</scope>
    <source>
        <strain evidence="1 2">CBS 166.37</strain>
    </source>
</reference>
<organism evidence="1 2">
    <name type="scientific">Crucibulum laeve</name>
    <dbReference type="NCBI Taxonomy" id="68775"/>
    <lineage>
        <taxon>Eukaryota</taxon>
        <taxon>Fungi</taxon>
        <taxon>Dikarya</taxon>
        <taxon>Basidiomycota</taxon>
        <taxon>Agaricomycotina</taxon>
        <taxon>Agaricomycetes</taxon>
        <taxon>Agaricomycetidae</taxon>
        <taxon>Agaricales</taxon>
        <taxon>Agaricineae</taxon>
        <taxon>Nidulariaceae</taxon>
        <taxon>Crucibulum</taxon>
    </lineage>
</organism>
<dbReference type="Proteomes" id="UP000308652">
    <property type="component" value="Unassembled WGS sequence"/>
</dbReference>